<dbReference type="GO" id="GO:0051539">
    <property type="term" value="F:4 iron, 4 sulfur cluster binding"/>
    <property type="evidence" value="ECO:0007669"/>
    <property type="project" value="UniProtKB-KW"/>
</dbReference>
<evidence type="ECO:0000256" key="9">
    <source>
        <dbReference type="ARBA" id="ARBA00022723"/>
    </source>
</evidence>
<dbReference type="GO" id="GO:0000155">
    <property type="term" value="F:phosphorelay sensor kinase activity"/>
    <property type="evidence" value="ECO:0007669"/>
    <property type="project" value="InterPro"/>
</dbReference>
<evidence type="ECO:0000256" key="5">
    <source>
        <dbReference type="ARBA" id="ARBA00017322"/>
    </source>
</evidence>
<accession>A0A8I0FVQ3</accession>
<feature type="transmembrane region" description="Helical" evidence="17">
    <location>
        <begin position="108"/>
        <end position="128"/>
    </location>
</feature>
<keyword evidence="9" id="KW-0479">Metal-binding</keyword>
<keyword evidence="13" id="KW-0411">Iron-sulfur</keyword>
<feature type="transmembrane region" description="Helical" evidence="17">
    <location>
        <begin position="244"/>
        <end position="262"/>
    </location>
</feature>
<dbReference type="EMBL" id="JACWMT010000001">
    <property type="protein sequence ID" value="MBD1268782.1"/>
    <property type="molecule type" value="Genomic_DNA"/>
</dbReference>
<reference evidence="20 21" key="1">
    <citation type="submission" date="2020-07" db="EMBL/GenBank/DDBJ databases">
        <title>Sequencing the genomes of 1000 actinobacteria strains.</title>
        <authorList>
            <person name="Klenk H.-P."/>
        </authorList>
    </citation>
    <scope>NUCLEOTIDE SEQUENCE [LARGE SCALE GENOMIC DNA]</scope>
    <source>
        <strain evidence="20 21">DSM 19087</strain>
    </source>
</reference>
<evidence type="ECO:0000256" key="3">
    <source>
        <dbReference type="ARBA" id="ARBA00004496"/>
    </source>
</evidence>
<feature type="transmembrane region" description="Helical" evidence="17">
    <location>
        <begin position="217"/>
        <end position="238"/>
    </location>
</feature>
<dbReference type="PANTHER" id="PTHR24421">
    <property type="entry name" value="NITRATE/NITRITE SENSOR PROTEIN NARX-RELATED"/>
    <property type="match status" value="1"/>
</dbReference>
<comment type="subcellular location">
    <subcellularLocation>
        <location evidence="3">Cytoplasm</location>
    </subcellularLocation>
</comment>
<feature type="transmembrane region" description="Helical" evidence="17">
    <location>
        <begin position="45"/>
        <end position="63"/>
    </location>
</feature>
<dbReference type="AlphaFoldDB" id="A0A8I0FVQ3"/>
<dbReference type="Gene3D" id="3.30.565.10">
    <property type="entry name" value="Histidine kinase-like ATPase, C-terminal domain"/>
    <property type="match status" value="1"/>
</dbReference>
<comment type="caution">
    <text evidence="19">The sequence shown here is derived from an EMBL/GenBank/DDBJ whole genome shotgun (WGS) entry which is preliminary data.</text>
</comment>
<feature type="transmembrane region" description="Helical" evidence="17">
    <location>
        <begin position="12"/>
        <end position="33"/>
    </location>
</feature>
<dbReference type="RefSeq" id="WP_179423691.1">
    <property type="nucleotide sequence ID" value="NZ_BAAAMP010000002.1"/>
</dbReference>
<evidence type="ECO:0000256" key="2">
    <source>
        <dbReference type="ARBA" id="ARBA00001966"/>
    </source>
</evidence>
<evidence type="ECO:0000313" key="22">
    <source>
        <dbReference type="Proteomes" id="UP000659061"/>
    </source>
</evidence>
<dbReference type="Proteomes" id="UP000587211">
    <property type="component" value="Unassembled WGS sequence"/>
</dbReference>
<keyword evidence="11" id="KW-0408">Iron</keyword>
<keyword evidence="10 19" id="KW-0418">Kinase</keyword>
<dbReference type="InterPro" id="IPR003594">
    <property type="entry name" value="HATPase_dom"/>
</dbReference>
<evidence type="ECO:0000256" key="8">
    <source>
        <dbReference type="ARBA" id="ARBA00022679"/>
    </source>
</evidence>
<protein>
    <recommendedName>
        <fullName evidence="5">Oxygen sensor histidine kinase NreB</fullName>
        <ecNumber evidence="4">2.7.13.3</ecNumber>
    </recommendedName>
    <alternativeName>
        <fullName evidence="15">Nitrogen regulation protein B</fullName>
    </alternativeName>
</protein>
<dbReference type="InterPro" id="IPR011712">
    <property type="entry name" value="Sig_transdc_His_kin_sub3_dim/P"/>
</dbReference>
<dbReference type="SUPFAM" id="SSF55874">
    <property type="entry name" value="ATPase domain of HSP90 chaperone/DNA topoisomerase II/histidine kinase"/>
    <property type="match status" value="1"/>
</dbReference>
<keyword evidence="7" id="KW-0963">Cytoplasm</keyword>
<sequence>MSRLTDPQLRRLAAACVVVSLVCSAGAVALHVVAQARSPEVPVFAWSNLAFGATWPLAGLVVVRAQPRNRCGWLLVGTAWISVYQLLGEYSIWNAYVSELPFAAFTDWTSMWGFAAYVLVLPLVPLLFPDGRLPSPRWRPFAWSIVVAAAAVAVCRMLVPGRSDIDPNVYSPLDLPVPDALNYVVLISAIYCNLVGIPVAIVAVLRRIRRSVGVERAQLQWLALGGVFVLVSLLLSAVPDTHPAVFAMGLLGVPFAIAVAIVRHRLFDIDVVLGRSLVFVVVLAVVMACGAWLLLRLDPEVAGTRRGIFLIAALAVAAVLLRAAVQHGVDRWLFPERESSRLLGRRIAAAMSGSTEPREALRELVAAVRTTMRLPYVGFSGPGLASVESGRRPEHVVALDAVAMGREVGLLEIGPRREGEGFTRQERQVLDESAAQAGMLAYAAGLVADVQRSRASIVGAREEERRRLRNDLHDGVGPSLAAIALQADVLAHQLSDSDHGEHAVLIRDRLRETVADVRSVSHGLRPPILDQVGLEESLRQLVAGIEPIVGEADVHDLGDLPAAVEVAAYAIAAEAVTNAVKHSAASRVRLEARRGDGVHVTVADNGRGLPAHPRAGVGLTSMRQRAAELEGTIEHRPTPGGGTTVHLSIPLPEERP</sequence>
<dbReference type="GO" id="GO:0016020">
    <property type="term" value="C:membrane"/>
    <property type="evidence" value="ECO:0007669"/>
    <property type="project" value="InterPro"/>
</dbReference>
<evidence type="ECO:0000256" key="10">
    <source>
        <dbReference type="ARBA" id="ARBA00022777"/>
    </source>
</evidence>
<organism evidence="19 22">
    <name type="scientific">Aeromicrobium tamlense</name>
    <dbReference type="NCBI Taxonomy" id="375541"/>
    <lineage>
        <taxon>Bacteria</taxon>
        <taxon>Bacillati</taxon>
        <taxon>Actinomycetota</taxon>
        <taxon>Actinomycetes</taxon>
        <taxon>Propionibacteriales</taxon>
        <taxon>Nocardioidaceae</taxon>
        <taxon>Aeromicrobium</taxon>
    </lineage>
</organism>
<evidence type="ECO:0000256" key="1">
    <source>
        <dbReference type="ARBA" id="ARBA00000085"/>
    </source>
</evidence>
<dbReference type="InterPro" id="IPR036890">
    <property type="entry name" value="HATPase_C_sf"/>
</dbReference>
<feature type="transmembrane region" description="Helical" evidence="17">
    <location>
        <begin position="274"/>
        <end position="295"/>
    </location>
</feature>
<evidence type="ECO:0000313" key="21">
    <source>
        <dbReference type="Proteomes" id="UP000587211"/>
    </source>
</evidence>
<gene>
    <name evidence="20" type="ORF">BJ975_000687</name>
    <name evidence="19" type="ORF">IDH50_00900</name>
</gene>
<keyword evidence="17" id="KW-0472">Membrane</keyword>
<keyword evidence="8" id="KW-0808">Transferase</keyword>
<dbReference type="GO" id="GO:0046872">
    <property type="term" value="F:metal ion binding"/>
    <property type="evidence" value="ECO:0007669"/>
    <property type="project" value="UniProtKB-KW"/>
</dbReference>
<dbReference type="GO" id="GO:0005737">
    <property type="term" value="C:cytoplasm"/>
    <property type="evidence" value="ECO:0007669"/>
    <property type="project" value="UniProtKB-SubCell"/>
</dbReference>
<dbReference type="SMART" id="SM00387">
    <property type="entry name" value="HATPase_c"/>
    <property type="match status" value="1"/>
</dbReference>
<dbReference type="EMBL" id="JACBZN010000001">
    <property type="protein sequence ID" value="NYI37312.1"/>
    <property type="molecule type" value="Genomic_DNA"/>
</dbReference>
<keyword evidence="17" id="KW-1133">Transmembrane helix</keyword>
<evidence type="ECO:0000256" key="14">
    <source>
        <dbReference type="ARBA" id="ARBA00024827"/>
    </source>
</evidence>
<reference evidence="19" key="2">
    <citation type="submission" date="2020-09" db="EMBL/GenBank/DDBJ databases">
        <title>Novel species in genus Aeromicrobium.</title>
        <authorList>
            <person name="Zhang G."/>
        </authorList>
    </citation>
    <scope>NUCLEOTIDE SEQUENCE</scope>
    <source>
        <strain evidence="19">SSW1-57</strain>
    </source>
</reference>
<feature type="transmembrane region" description="Helical" evidence="17">
    <location>
        <begin position="307"/>
        <end position="325"/>
    </location>
</feature>
<feature type="region of interest" description="Disordered" evidence="16">
    <location>
        <begin position="633"/>
        <end position="656"/>
    </location>
</feature>
<evidence type="ECO:0000313" key="20">
    <source>
        <dbReference type="EMBL" id="NYI37312.1"/>
    </source>
</evidence>
<evidence type="ECO:0000256" key="4">
    <source>
        <dbReference type="ARBA" id="ARBA00012438"/>
    </source>
</evidence>
<dbReference type="PROSITE" id="PS50109">
    <property type="entry name" value="HIS_KIN"/>
    <property type="match status" value="1"/>
</dbReference>
<comment type="function">
    <text evidence="14">Member of the two-component regulatory system NreB/NreC involved in the control of dissimilatory nitrate/nitrite reduction in response to oxygen. NreB functions as a direct oxygen sensor histidine kinase which is autophosphorylated, in the absence of oxygen, probably at the conserved histidine residue, and transfers its phosphate group probably to a conserved aspartate residue of NreC. NreB/NreC activates the expression of the nitrate (narGHJI) and nitrite (nir) reductase operons, as well as the putative nitrate transporter gene narT.</text>
</comment>
<dbReference type="EC" id="2.7.13.3" evidence="4"/>
<evidence type="ECO:0000256" key="6">
    <source>
        <dbReference type="ARBA" id="ARBA00022485"/>
    </source>
</evidence>
<dbReference type="GO" id="GO:0046983">
    <property type="term" value="F:protein dimerization activity"/>
    <property type="evidence" value="ECO:0007669"/>
    <property type="project" value="InterPro"/>
</dbReference>
<dbReference type="Pfam" id="PF02518">
    <property type="entry name" value="HATPase_c"/>
    <property type="match status" value="1"/>
</dbReference>
<dbReference type="Gene3D" id="1.20.5.1930">
    <property type="match status" value="1"/>
</dbReference>
<dbReference type="Pfam" id="PF07730">
    <property type="entry name" value="HisKA_3"/>
    <property type="match status" value="1"/>
</dbReference>
<evidence type="ECO:0000259" key="18">
    <source>
        <dbReference type="PROSITE" id="PS50109"/>
    </source>
</evidence>
<dbReference type="CDD" id="cd16917">
    <property type="entry name" value="HATPase_UhpB-NarQ-NarX-like"/>
    <property type="match status" value="1"/>
</dbReference>
<comment type="catalytic activity">
    <reaction evidence="1">
        <text>ATP + protein L-histidine = ADP + protein N-phospho-L-histidine.</text>
        <dbReference type="EC" id="2.7.13.3"/>
    </reaction>
</comment>
<dbReference type="InterPro" id="IPR050482">
    <property type="entry name" value="Sensor_HK_TwoCompSys"/>
</dbReference>
<evidence type="ECO:0000256" key="17">
    <source>
        <dbReference type="SAM" id="Phobius"/>
    </source>
</evidence>
<evidence type="ECO:0000256" key="11">
    <source>
        <dbReference type="ARBA" id="ARBA00023004"/>
    </source>
</evidence>
<feature type="transmembrane region" description="Helical" evidence="17">
    <location>
        <begin position="70"/>
        <end position="88"/>
    </location>
</feature>
<dbReference type="InterPro" id="IPR004358">
    <property type="entry name" value="Sig_transdc_His_kin-like_C"/>
</dbReference>
<keyword evidence="12" id="KW-0902">Two-component regulatory system</keyword>
<feature type="transmembrane region" description="Helical" evidence="17">
    <location>
        <begin position="140"/>
        <end position="160"/>
    </location>
</feature>
<evidence type="ECO:0000256" key="15">
    <source>
        <dbReference type="ARBA" id="ARBA00030800"/>
    </source>
</evidence>
<evidence type="ECO:0000256" key="16">
    <source>
        <dbReference type="SAM" id="MobiDB-lite"/>
    </source>
</evidence>
<keyword evidence="17" id="KW-0812">Transmembrane</keyword>
<dbReference type="Proteomes" id="UP000659061">
    <property type="component" value="Unassembled WGS sequence"/>
</dbReference>
<proteinExistence type="predicted"/>
<evidence type="ECO:0000256" key="13">
    <source>
        <dbReference type="ARBA" id="ARBA00023014"/>
    </source>
</evidence>
<name>A0A8I0FVQ3_9ACTN</name>
<evidence type="ECO:0000256" key="7">
    <source>
        <dbReference type="ARBA" id="ARBA00022490"/>
    </source>
</evidence>
<dbReference type="PRINTS" id="PR00344">
    <property type="entry name" value="BCTRLSENSOR"/>
</dbReference>
<evidence type="ECO:0000256" key="12">
    <source>
        <dbReference type="ARBA" id="ARBA00023012"/>
    </source>
</evidence>
<keyword evidence="21" id="KW-1185">Reference proteome</keyword>
<feature type="transmembrane region" description="Helical" evidence="17">
    <location>
        <begin position="180"/>
        <end position="205"/>
    </location>
</feature>
<evidence type="ECO:0000313" key="19">
    <source>
        <dbReference type="EMBL" id="MBD1268782.1"/>
    </source>
</evidence>
<keyword evidence="6" id="KW-0004">4Fe-4S</keyword>
<dbReference type="InterPro" id="IPR005467">
    <property type="entry name" value="His_kinase_dom"/>
</dbReference>
<feature type="domain" description="Histidine kinase" evidence="18">
    <location>
        <begin position="571"/>
        <end position="653"/>
    </location>
</feature>
<comment type="cofactor">
    <cofactor evidence="2">
        <name>[4Fe-4S] cluster</name>
        <dbReference type="ChEBI" id="CHEBI:49883"/>
    </cofactor>
</comment>